<dbReference type="EMBL" id="JAGRRH010000014">
    <property type="protein sequence ID" value="KAG7358410.1"/>
    <property type="molecule type" value="Genomic_DNA"/>
</dbReference>
<feature type="compositionally biased region" description="Polar residues" evidence="1">
    <location>
        <begin position="314"/>
        <end position="329"/>
    </location>
</feature>
<feature type="chain" id="PRO_5039844524" evidence="2">
    <location>
        <begin position="16"/>
        <end position="329"/>
    </location>
</feature>
<evidence type="ECO:0000313" key="5">
    <source>
        <dbReference type="Proteomes" id="UP000693970"/>
    </source>
</evidence>
<evidence type="ECO:0000313" key="3">
    <source>
        <dbReference type="EMBL" id="KAG7341501.1"/>
    </source>
</evidence>
<dbReference type="EMBL" id="JAGRRH010000026">
    <property type="protein sequence ID" value="KAG7341501.1"/>
    <property type="molecule type" value="Genomic_DNA"/>
</dbReference>
<keyword evidence="2" id="KW-0732">Signal</keyword>
<dbReference type="AlphaFoldDB" id="A0A9K3PCB8"/>
<organism evidence="3 5">
    <name type="scientific">Nitzschia inconspicua</name>
    <dbReference type="NCBI Taxonomy" id="303405"/>
    <lineage>
        <taxon>Eukaryota</taxon>
        <taxon>Sar</taxon>
        <taxon>Stramenopiles</taxon>
        <taxon>Ochrophyta</taxon>
        <taxon>Bacillariophyta</taxon>
        <taxon>Bacillariophyceae</taxon>
        <taxon>Bacillariophycidae</taxon>
        <taxon>Bacillariales</taxon>
        <taxon>Bacillariaceae</taxon>
        <taxon>Nitzschia</taxon>
    </lineage>
</organism>
<feature type="region of interest" description="Disordered" evidence="1">
    <location>
        <begin position="307"/>
        <end position="329"/>
    </location>
</feature>
<reference evidence="3" key="2">
    <citation type="submission" date="2021-04" db="EMBL/GenBank/DDBJ databases">
        <authorList>
            <person name="Podell S."/>
        </authorList>
    </citation>
    <scope>NUCLEOTIDE SEQUENCE</scope>
    <source>
        <strain evidence="3">Hildebrandi</strain>
    </source>
</reference>
<dbReference type="Pfam" id="PF25192">
    <property type="entry name" value="DiatomPyrShell"/>
    <property type="match status" value="1"/>
</dbReference>
<proteinExistence type="predicted"/>
<sequence length="329" mass="36522">MKFFLAILLMGSTSSFVPLHSSVRSSSLQSINRVPGGYDPMGAGPPLPVADDVDPVDVTLANMFPTDIPMRKMQGGGTVRTWDIPPEAERLYYYIRTNGRPLKAMVELWVGPIRRIHSVKIENEDGNTTPYRAMLKFKPGTKSLKISTTGSHEFPLEFGAEVPNMQRMKESWVATQKVFDMGPKTIVQGGSTEGGGGSVRYFNIPDNVESVQMIMWSRDLGKRTVKAKIEVLQGPNSIRQLYDLHCGGSTQPYHAIIPTPGTGWTIRVIATNYMEFPFEAVITPYEELDESGYGYYGPNSYDLGSGDWHGPDRTTGNSNLSGKSNWWEK</sequence>
<comment type="caution">
    <text evidence="3">The sequence shown here is derived from an EMBL/GenBank/DDBJ whole genome shotgun (WGS) entry which is preliminary data.</text>
</comment>
<evidence type="ECO:0000256" key="2">
    <source>
        <dbReference type="SAM" id="SignalP"/>
    </source>
</evidence>
<name>A0A9K3PCB8_9STRA</name>
<protein>
    <submittedName>
        <fullName evidence="3">Uncharacterized protein</fullName>
    </submittedName>
</protein>
<dbReference type="Proteomes" id="UP000693970">
    <property type="component" value="Unassembled WGS sequence"/>
</dbReference>
<accession>A0A9K3PCB8</accession>
<evidence type="ECO:0000256" key="1">
    <source>
        <dbReference type="SAM" id="MobiDB-lite"/>
    </source>
</evidence>
<gene>
    <name evidence="4" type="ORF">IV203_014998</name>
    <name evidence="3" type="ORF">IV203_023453</name>
</gene>
<evidence type="ECO:0000313" key="4">
    <source>
        <dbReference type="EMBL" id="KAG7358410.1"/>
    </source>
</evidence>
<dbReference type="InterPro" id="IPR057491">
    <property type="entry name" value="DiatomPyrShell"/>
</dbReference>
<dbReference type="OrthoDB" id="36500at2759"/>
<reference evidence="3" key="1">
    <citation type="journal article" date="2021" name="Sci. Rep.">
        <title>Diploid genomic architecture of Nitzschia inconspicua, an elite biomass production diatom.</title>
        <authorList>
            <person name="Oliver A."/>
            <person name="Podell S."/>
            <person name="Pinowska A."/>
            <person name="Traller J.C."/>
            <person name="Smith S.R."/>
            <person name="McClure R."/>
            <person name="Beliaev A."/>
            <person name="Bohutskyi P."/>
            <person name="Hill E.A."/>
            <person name="Rabines A."/>
            <person name="Zheng H."/>
            <person name="Allen L.Z."/>
            <person name="Kuo A."/>
            <person name="Grigoriev I.V."/>
            <person name="Allen A.E."/>
            <person name="Hazlebeck D."/>
            <person name="Allen E.E."/>
        </authorList>
    </citation>
    <scope>NUCLEOTIDE SEQUENCE</scope>
    <source>
        <strain evidence="3">Hildebrandi</strain>
    </source>
</reference>
<feature type="signal peptide" evidence="2">
    <location>
        <begin position="1"/>
        <end position="15"/>
    </location>
</feature>
<keyword evidence="5" id="KW-1185">Reference proteome</keyword>